<evidence type="ECO:0000256" key="1">
    <source>
        <dbReference type="SAM" id="MobiDB-lite"/>
    </source>
</evidence>
<proteinExistence type="evidence at transcript level"/>
<reference evidence="2" key="2">
    <citation type="submission" date="2012-06" db="EMBL/GenBank/DDBJ databases">
        <authorList>
            <person name="Yu Y."/>
            <person name="Currie J."/>
            <person name="Lomeli R."/>
            <person name="Angelova A."/>
            <person name="Collura K."/>
            <person name="Wissotski M."/>
            <person name="Campos D."/>
            <person name="Kudrna D."/>
            <person name="Golser W."/>
            <person name="Ashely E."/>
            <person name="Descour A."/>
            <person name="Fernandes J."/>
            <person name="Soderlund C."/>
            <person name="Walbot V."/>
        </authorList>
    </citation>
    <scope>NUCLEOTIDE SEQUENCE</scope>
    <source>
        <strain evidence="2">B73</strain>
    </source>
</reference>
<dbReference type="AlphaFoldDB" id="C4J484"/>
<name>C4J484_MAIZE</name>
<reference evidence="2" key="1">
    <citation type="journal article" date="2009" name="PLoS Genet.">
        <title>Sequencing, mapping, and analysis of 27,455 maize full-length cDNAs.</title>
        <authorList>
            <person name="Soderlund C."/>
            <person name="Descour A."/>
            <person name="Kudrna D."/>
            <person name="Bomhoff M."/>
            <person name="Boyd L."/>
            <person name="Currie J."/>
            <person name="Angelova A."/>
            <person name="Collura K."/>
            <person name="Wissotski M."/>
            <person name="Ashley E."/>
            <person name="Morrow D."/>
            <person name="Fernandes J."/>
            <person name="Walbot V."/>
            <person name="Yu Y."/>
        </authorList>
    </citation>
    <scope>NUCLEOTIDE SEQUENCE</scope>
    <source>
        <strain evidence="2">B73</strain>
    </source>
</reference>
<organism evidence="2">
    <name type="scientific">Zea mays</name>
    <name type="common">Maize</name>
    <dbReference type="NCBI Taxonomy" id="4577"/>
    <lineage>
        <taxon>Eukaryota</taxon>
        <taxon>Viridiplantae</taxon>
        <taxon>Streptophyta</taxon>
        <taxon>Embryophyta</taxon>
        <taxon>Tracheophyta</taxon>
        <taxon>Spermatophyta</taxon>
        <taxon>Magnoliopsida</taxon>
        <taxon>Liliopsida</taxon>
        <taxon>Poales</taxon>
        <taxon>Poaceae</taxon>
        <taxon>PACMAD clade</taxon>
        <taxon>Panicoideae</taxon>
        <taxon>Andropogonodae</taxon>
        <taxon>Andropogoneae</taxon>
        <taxon>Tripsacinae</taxon>
        <taxon>Zea</taxon>
    </lineage>
</organism>
<feature type="region of interest" description="Disordered" evidence="1">
    <location>
        <begin position="84"/>
        <end position="113"/>
    </location>
</feature>
<protein>
    <submittedName>
        <fullName evidence="2">Uncharacterized protein</fullName>
    </submittedName>
</protein>
<sequence>MYISRTMTPQFPTYALTPTTSAASMHLHAPRAQLAAKHATAYVVVREGSTRAARRPAASPVCEACSLRRLLPWTPKWRPGCNWSSGSATGDGAQLHWDGDEDDESKKKRHLFS</sequence>
<dbReference type="EMBL" id="BT085631">
    <property type="protein sequence ID" value="ACR35984.1"/>
    <property type="molecule type" value="mRNA"/>
</dbReference>
<accession>C4J484</accession>
<evidence type="ECO:0000313" key="2">
    <source>
        <dbReference type="EMBL" id="ACR35984.1"/>
    </source>
</evidence>